<feature type="region of interest" description="Disordered" evidence="1">
    <location>
        <begin position="1"/>
        <end position="65"/>
    </location>
</feature>
<sequence>MDQSPPEEPGGSQPAPVPPAALTVDDAPDVGTSGSTHPPDTEEEDGASAAELDDGDGADHPGSRSASAYAAKKLLDIMTLQFLDEREYLDDDDDVEPLLEERAAAARPTSASAMSLHTIARAEQLLQRNIPAAAAGHAGAAQP</sequence>
<evidence type="ECO:0000313" key="2">
    <source>
        <dbReference type="EMBL" id="EPY17420.1"/>
    </source>
</evidence>
<keyword evidence="3" id="KW-1185">Reference proteome</keyword>
<protein>
    <submittedName>
        <fullName evidence="2">Uncharacterized protein</fullName>
    </submittedName>
</protein>
<accession>S9V3I2</accession>
<feature type="compositionally biased region" description="Acidic residues" evidence="1">
    <location>
        <begin position="41"/>
        <end position="56"/>
    </location>
</feature>
<evidence type="ECO:0000313" key="3">
    <source>
        <dbReference type="Proteomes" id="UP000015354"/>
    </source>
</evidence>
<name>S9V3I2_9TRYP</name>
<reference evidence="2 3" key="1">
    <citation type="journal article" date="2013" name="PLoS ONE">
        <title>Predicting the Proteins of Angomonas deanei, Strigomonas culicis and Their Respective Endosymbionts Reveals New Aspects of the Trypanosomatidae Family.</title>
        <authorList>
            <person name="Motta M.C."/>
            <person name="Martins A.C."/>
            <person name="de Souza S.S."/>
            <person name="Catta-Preta C.M."/>
            <person name="Silva R."/>
            <person name="Klein C.C."/>
            <person name="de Almeida L.G."/>
            <person name="de Lima Cunha O."/>
            <person name="Ciapina L.P."/>
            <person name="Brocchi M."/>
            <person name="Colabardini A.C."/>
            <person name="de Araujo Lima B."/>
            <person name="Machado C.R."/>
            <person name="de Almeida Soares C.M."/>
            <person name="Probst C.M."/>
            <person name="de Menezes C.B."/>
            <person name="Thompson C.E."/>
            <person name="Bartholomeu D.C."/>
            <person name="Gradia D.F."/>
            <person name="Pavoni D.P."/>
            <person name="Grisard E.C."/>
            <person name="Fantinatti-Garboggini F."/>
            <person name="Marchini F.K."/>
            <person name="Rodrigues-Luiz G.F."/>
            <person name="Wagner G."/>
            <person name="Goldman G.H."/>
            <person name="Fietto J.L."/>
            <person name="Elias M.C."/>
            <person name="Goldman M.H."/>
            <person name="Sagot M.F."/>
            <person name="Pereira M."/>
            <person name="Stoco P.H."/>
            <person name="de Mendonca-Neto R.P."/>
            <person name="Teixeira S.M."/>
            <person name="Maciel T.E."/>
            <person name="de Oliveira Mendes T.A."/>
            <person name="Urmenyi T.P."/>
            <person name="de Souza W."/>
            <person name="Schenkman S."/>
            <person name="de Vasconcelos A.T."/>
        </authorList>
    </citation>
    <scope>NUCLEOTIDE SEQUENCE [LARGE SCALE GENOMIC DNA]</scope>
</reference>
<proteinExistence type="predicted"/>
<comment type="caution">
    <text evidence="2">The sequence shown here is derived from an EMBL/GenBank/DDBJ whole genome shotgun (WGS) entry which is preliminary data.</text>
</comment>
<dbReference type="AlphaFoldDB" id="S9V3I2"/>
<dbReference type="Proteomes" id="UP000015354">
    <property type="component" value="Unassembled WGS sequence"/>
</dbReference>
<dbReference type="EMBL" id="ATMH01010488">
    <property type="protein sequence ID" value="EPY17420.1"/>
    <property type="molecule type" value="Genomic_DNA"/>
</dbReference>
<gene>
    <name evidence="2" type="ORF">STCU_10638</name>
</gene>
<organism evidence="2 3">
    <name type="scientific">Strigomonas culicis</name>
    <dbReference type="NCBI Taxonomy" id="28005"/>
    <lineage>
        <taxon>Eukaryota</taxon>
        <taxon>Discoba</taxon>
        <taxon>Euglenozoa</taxon>
        <taxon>Kinetoplastea</taxon>
        <taxon>Metakinetoplastina</taxon>
        <taxon>Trypanosomatida</taxon>
        <taxon>Trypanosomatidae</taxon>
        <taxon>Strigomonadinae</taxon>
        <taxon>Strigomonas</taxon>
    </lineage>
</organism>
<evidence type="ECO:0000256" key="1">
    <source>
        <dbReference type="SAM" id="MobiDB-lite"/>
    </source>
</evidence>